<organism evidence="5 6">
    <name type="scientific">Candidatus Olsenella excrementavium</name>
    <dbReference type="NCBI Taxonomy" id="2838709"/>
    <lineage>
        <taxon>Bacteria</taxon>
        <taxon>Bacillati</taxon>
        <taxon>Actinomycetota</taxon>
        <taxon>Coriobacteriia</taxon>
        <taxon>Coriobacteriales</taxon>
        <taxon>Atopobiaceae</taxon>
        <taxon>Olsenella</taxon>
    </lineage>
</organism>
<dbReference type="GO" id="GO:0097527">
    <property type="term" value="P:necroptotic signaling pathway"/>
    <property type="evidence" value="ECO:0007669"/>
    <property type="project" value="TreeGrafter"/>
</dbReference>
<evidence type="ECO:0000256" key="1">
    <source>
        <dbReference type="ARBA" id="ARBA00022741"/>
    </source>
</evidence>
<dbReference type="InterPro" id="IPR008266">
    <property type="entry name" value="Tyr_kinase_AS"/>
</dbReference>
<evidence type="ECO:0000313" key="6">
    <source>
        <dbReference type="Proteomes" id="UP000824133"/>
    </source>
</evidence>
<feature type="domain" description="Protein kinase" evidence="4">
    <location>
        <begin position="28"/>
        <end position="361"/>
    </location>
</feature>
<keyword evidence="2" id="KW-0067">ATP-binding</keyword>
<dbReference type="GO" id="GO:0004672">
    <property type="term" value="F:protein kinase activity"/>
    <property type="evidence" value="ECO:0007669"/>
    <property type="project" value="InterPro"/>
</dbReference>
<dbReference type="Gene3D" id="1.10.510.10">
    <property type="entry name" value="Transferase(Phosphotransferase) domain 1"/>
    <property type="match status" value="1"/>
</dbReference>
<dbReference type="EMBL" id="DXCP01000048">
    <property type="protein sequence ID" value="HIY80090.1"/>
    <property type="molecule type" value="Genomic_DNA"/>
</dbReference>
<dbReference type="PANTHER" id="PTHR44329:SF298">
    <property type="entry name" value="MIXED LINEAGE KINASE DOMAIN-LIKE PROTEIN"/>
    <property type="match status" value="1"/>
</dbReference>
<keyword evidence="5" id="KW-0418">Kinase</keyword>
<keyword evidence="3" id="KW-0472">Membrane</keyword>
<evidence type="ECO:0000256" key="3">
    <source>
        <dbReference type="SAM" id="Phobius"/>
    </source>
</evidence>
<gene>
    <name evidence="5" type="ORF">IAA42_06625</name>
</gene>
<dbReference type="PROSITE" id="PS00109">
    <property type="entry name" value="PROTEIN_KINASE_TYR"/>
    <property type="match status" value="1"/>
</dbReference>
<dbReference type="InterPro" id="IPR011009">
    <property type="entry name" value="Kinase-like_dom_sf"/>
</dbReference>
<dbReference type="AlphaFoldDB" id="A0A9D1ZB14"/>
<dbReference type="SUPFAM" id="SSF56112">
    <property type="entry name" value="Protein kinase-like (PK-like)"/>
    <property type="match status" value="1"/>
</dbReference>
<comment type="caution">
    <text evidence="5">The sequence shown here is derived from an EMBL/GenBank/DDBJ whole genome shotgun (WGS) entry which is preliminary data.</text>
</comment>
<feature type="transmembrane region" description="Helical" evidence="3">
    <location>
        <begin position="487"/>
        <end position="514"/>
    </location>
</feature>
<dbReference type="InterPro" id="IPR051681">
    <property type="entry name" value="Ser/Thr_Kinases-Pseudokinases"/>
</dbReference>
<accession>A0A9D1ZB14</accession>
<evidence type="ECO:0000259" key="4">
    <source>
        <dbReference type="PROSITE" id="PS50011"/>
    </source>
</evidence>
<feature type="transmembrane region" description="Helical" evidence="3">
    <location>
        <begin position="429"/>
        <end position="447"/>
    </location>
</feature>
<protein>
    <submittedName>
        <fullName evidence="5">Protein kinase</fullName>
    </submittedName>
</protein>
<feature type="transmembrane region" description="Helical" evidence="3">
    <location>
        <begin position="406"/>
        <end position="423"/>
    </location>
</feature>
<dbReference type="Pfam" id="PF00069">
    <property type="entry name" value="Pkinase"/>
    <property type="match status" value="1"/>
</dbReference>
<name>A0A9D1ZB14_9ACTN</name>
<reference evidence="5" key="2">
    <citation type="submission" date="2021-04" db="EMBL/GenBank/DDBJ databases">
        <authorList>
            <person name="Gilroy R."/>
        </authorList>
    </citation>
    <scope>NUCLEOTIDE SEQUENCE</scope>
    <source>
        <strain evidence="5">ChiHjej10B9-743</strain>
    </source>
</reference>
<proteinExistence type="predicted"/>
<keyword evidence="1" id="KW-0547">Nucleotide-binding</keyword>
<dbReference type="InterPro" id="IPR000719">
    <property type="entry name" value="Prot_kinase_dom"/>
</dbReference>
<dbReference type="PROSITE" id="PS50011">
    <property type="entry name" value="PROTEIN_KINASE_DOM"/>
    <property type="match status" value="1"/>
</dbReference>
<sequence>MRIDQLEAPFALAEEERDSYLRRFSTLFVSEGGGRRGGLGRVLHATNALGEQLAVKELLLPDDDKGVDETLLRAAFRREYESHRNLATLRGFPRLFGYGTCDGTPVIVMEWVEGKTLAEARRELAVDEEGRISPLTATRLGRDLLELVSRLSLVGEGLVHRDISPANIMIRTARHSLETQRSDGSFDLCLIDFGSAEPVTSQGGSFTAVSGALRHATAEYAPPEMLSDDIPAVDRLRHSPAVDVYAVGSVLCYLIGGHSPYPEASHVVSPYRLKTEERPTRPIPAHIASDDLASVLAQEGEVAVIVAPIALERNLSPYNKELGQALALVDEQVVDTVMTCLSVDQRRRPTPELLRDELDGLASRYGENVRRALGGEPLTPCMSGTPWLATDSPFSARRLLRTGGRLLGAATWAAVVAATAWLIGEGDVARGVAVGFALGVSAPLALLARWRSSSPEAALARGTIALLGLSAASALCLRDLLGTNARLSGALAAVLVCASAAWLPMVTDYACACVPSLVRELRRQLPASTELRPALDPKTAPRRLP</sequence>
<keyword evidence="5" id="KW-0808">Transferase</keyword>
<evidence type="ECO:0000313" key="5">
    <source>
        <dbReference type="EMBL" id="HIY80090.1"/>
    </source>
</evidence>
<keyword evidence="3" id="KW-1133">Transmembrane helix</keyword>
<evidence type="ECO:0000256" key="2">
    <source>
        <dbReference type="ARBA" id="ARBA00022840"/>
    </source>
</evidence>
<dbReference type="GO" id="GO:0005524">
    <property type="term" value="F:ATP binding"/>
    <property type="evidence" value="ECO:0007669"/>
    <property type="project" value="UniProtKB-KW"/>
</dbReference>
<reference evidence="5" key="1">
    <citation type="journal article" date="2021" name="PeerJ">
        <title>Extensive microbial diversity within the chicken gut microbiome revealed by metagenomics and culture.</title>
        <authorList>
            <person name="Gilroy R."/>
            <person name="Ravi A."/>
            <person name="Getino M."/>
            <person name="Pursley I."/>
            <person name="Horton D.L."/>
            <person name="Alikhan N.F."/>
            <person name="Baker D."/>
            <person name="Gharbi K."/>
            <person name="Hall N."/>
            <person name="Watson M."/>
            <person name="Adriaenssens E.M."/>
            <person name="Foster-Nyarko E."/>
            <person name="Jarju S."/>
            <person name="Secka A."/>
            <person name="Antonio M."/>
            <person name="Oren A."/>
            <person name="Chaudhuri R.R."/>
            <person name="La Ragione R."/>
            <person name="Hildebrand F."/>
            <person name="Pallen M.J."/>
        </authorList>
    </citation>
    <scope>NUCLEOTIDE SEQUENCE</scope>
    <source>
        <strain evidence="5">ChiHjej10B9-743</strain>
    </source>
</reference>
<dbReference type="PANTHER" id="PTHR44329">
    <property type="entry name" value="SERINE/THREONINE-PROTEIN KINASE TNNI3K-RELATED"/>
    <property type="match status" value="1"/>
</dbReference>
<keyword evidence="3" id="KW-0812">Transmembrane</keyword>
<dbReference type="Proteomes" id="UP000824133">
    <property type="component" value="Unassembled WGS sequence"/>
</dbReference>
<feature type="transmembrane region" description="Helical" evidence="3">
    <location>
        <begin position="459"/>
        <end position="481"/>
    </location>
</feature>